<name>A0A1M6EEK1_9FLAO</name>
<dbReference type="RefSeq" id="WP_084656829.1">
    <property type="nucleotide sequence ID" value="NZ_CP045292.1"/>
</dbReference>
<evidence type="ECO:0008006" key="4">
    <source>
        <dbReference type="Google" id="ProtNLM"/>
    </source>
</evidence>
<reference evidence="2 3" key="1">
    <citation type="submission" date="2016-11" db="EMBL/GenBank/DDBJ databases">
        <authorList>
            <person name="Jaros S."/>
            <person name="Januszkiewicz K."/>
            <person name="Wedrychowicz H."/>
        </authorList>
    </citation>
    <scope>NUCLEOTIDE SEQUENCE [LARGE SCALE GENOMIC DNA]</scope>
    <source>
        <strain evidence="2 3">DSM 22807</strain>
    </source>
</reference>
<proteinExistence type="predicted"/>
<dbReference type="EMBL" id="FQZH01000001">
    <property type="protein sequence ID" value="SHI83957.1"/>
    <property type="molecule type" value="Genomic_DNA"/>
</dbReference>
<dbReference type="Proteomes" id="UP000184232">
    <property type="component" value="Unassembled WGS sequence"/>
</dbReference>
<organism evidence="2 3">
    <name type="scientific">Flavobacterium haoranii</name>
    <dbReference type="NCBI Taxonomy" id="683124"/>
    <lineage>
        <taxon>Bacteria</taxon>
        <taxon>Pseudomonadati</taxon>
        <taxon>Bacteroidota</taxon>
        <taxon>Flavobacteriia</taxon>
        <taxon>Flavobacteriales</taxon>
        <taxon>Flavobacteriaceae</taxon>
        <taxon>Flavobacterium</taxon>
    </lineage>
</organism>
<evidence type="ECO:0000313" key="2">
    <source>
        <dbReference type="EMBL" id="SHI83957.1"/>
    </source>
</evidence>
<gene>
    <name evidence="2" type="ORF">SAMN05444337_0928</name>
</gene>
<feature type="transmembrane region" description="Helical" evidence="1">
    <location>
        <begin position="166"/>
        <end position="188"/>
    </location>
</feature>
<dbReference type="AlphaFoldDB" id="A0A1M6EEK1"/>
<dbReference type="STRING" id="683124.SAMN05444337_0928"/>
<feature type="transmembrane region" description="Helical" evidence="1">
    <location>
        <begin position="350"/>
        <end position="370"/>
    </location>
</feature>
<accession>A0A1M6EEK1</accession>
<keyword evidence="1" id="KW-1133">Transmembrane helix</keyword>
<sequence>MNLNKKFNTIDLLNITLSHRAKSRCLIILFFLINAYSFSQSITSTVDSTAIKIGSQFNLTIKANVKPTDKVSFPEGQTFGALEILESYPVDTVKIKDKYELIKKYGLTQFDSGRYVLPQLVVLINNKTVKTDSFPIVVNNVVVDTTKQQMYDIKDIVKVEEPVSYWWLWAILILLGIAATGFGLYYFIKKRQTIKNEKEAILFASPIEKALAKLQTLEKRELWQHGETKAYYSELTDITRTYIEEAVDVPAMESTSAELYEALVIAVRNKNIKLSRETLDQFKKVMSNADLVKFAKSKPLDFEIENDKKGIDTFLISLDKAIPRSEEETQNLFAEELKRKKDRKQKLQRILIPLTAVVMLLGIVGVFFIVTKGTEFVRDNIIGHSSKSLLESEWVTSDYGDPAISISTPKVLKRFVDEKIQNNLSSNIKSVSDFRYGSLTDNIAITLGTVKLNDTIKIDLDIALEARLKGMESLGAKNITVQVDDYEDPKGLTGKKAFGTFTGVNLITKESVEMQYQVLIFAQNGGAQELMLAFKKDDEYASQIMDRIIQSIELKKAIPNE</sequence>
<keyword evidence="1" id="KW-0472">Membrane</keyword>
<keyword evidence="3" id="KW-1185">Reference proteome</keyword>
<evidence type="ECO:0000313" key="3">
    <source>
        <dbReference type="Proteomes" id="UP000184232"/>
    </source>
</evidence>
<keyword evidence="1" id="KW-0812">Transmembrane</keyword>
<evidence type="ECO:0000256" key="1">
    <source>
        <dbReference type="SAM" id="Phobius"/>
    </source>
</evidence>
<dbReference type="OrthoDB" id="9807384at2"/>
<protein>
    <recommendedName>
        <fullName evidence="4">Oxygen tolerance</fullName>
    </recommendedName>
</protein>